<dbReference type="AlphaFoldDB" id="A0A835H163"/>
<organism evidence="1 2">
    <name type="scientific">Coptis chinensis</name>
    <dbReference type="NCBI Taxonomy" id="261450"/>
    <lineage>
        <taxon>Eukaryota</taxon>
        <taxon>Viridiplantae</taxon>
        <taxon>Streptophyta</taxon>
        <taxon>Embryophyta</taxon>
        <taxon>Tracheophyta</taxon>
        <taxon>Spermatophyta</taxon>
        <taxon>Magnoliopsida</taxon>
        <taxon>Ranunculales</taxon>
        <taxon>Ranunculaceae</taxon>
        <taxon>Coptidoideae</taxon>
        <taxon>Coptis</taxon>
    </lineage>
</organism>
<sequence>MALILLSTNDPSEVLEYAHCLSTLICLSVSANEPPESRLVLDFLSFDAAILSALRRSPVLGQKVFTHIAEECILKHLNLAKLSISENQMIVSLALEVLEVAQEVWNATVGLCRAYHQALNSESGGMGSDKLNHVANITTYTIDCLYELGVLSETRGESLVTILNVLWKGVVTSLQLTAGDVATKVNVTDHLLTLISLATNSLRCAAESWSSTVKEDITLTEAKRTFTPVKFYLTNAVRLLSEYPCQAFTIYKEITLCGLMISTFHVSLSKTRHLKASSEALTELLEPILSLLIHSIFKSVEVKQESKLQILDWLFADADDTSPILEEMNTNLTTLMKDIFSVTCGRPQQGVY</sequence>
<accession>A0A835H163</accession>
<dbReference type="OrthoDB" id="1925340at2759"/>
<dbReference type="Proteomes" id="UP000631114">
    <property type="component" value="Unassembled WGS sequence"/>
</dbReference>
<evidence type="ECO:0000313" key="2">
    <source>
        <dbReference type="Proteomes" id="UP000631114"/>
    </source>
</evidence>
<reference evidence="1 2" key="1">
    <citation type="submission" date="2020-10" db="EMBL/GenBank/DDBJ databases">
        <title>The Coptis chinensis genome and diversification of protoberbering-type alkaloids.</title>
        <authorList>
            <person name="Wang B."/>
            <person name="Shu S."/>
            <person name="Song C."/>
            <person name="Liu Y."/>
        </authorList>
    </citation>
    <scope>NUCLEOTIDE SEQUENCE [LARGE SCALE GENOMIC DNA]</scope>
    <source>
        <strain evidence="1">HL-2020</strain>
        <tissue evidence="1">Leaf</tissue>
    </source>
</reference>
<dbReference type="InterPro" id="IPR027902">
    <property type="entry name" value="DUF4487"/>
</dbReference>
<gene>
    <name evidence="1" type="ORF">IFM89_026833</name>
</gene>
<dbReference type="EMBL" id="JADFTS010000009">
    <property type="protein sequence ID" value="KAF9589668.1"/>
    <property type="molecule type" value="Genomic_DNA"/>
</dbReference>
<evidence type="ECO:0000313" key="1">
    <source>
        <dbReference type="EMBL" id="KAF9589668.1"/>
    </source>
</evidence>
<comment type="caution">
    <text evidence="1">The sequence shown here is derived from an EMBL/GenBank/DDBJ whole genome shotgun (WGS) entry which is preliminary data.</text>
</comment>
<dbReference type="PANTHER" id="PTHR36702">
    <property type="entry name" value="HOLLIDAY JUNCTION RESOLVASE"/>
    <property type="match status" value="1"/>
</dbReference>
<dbReference type="Pfam" id="PF14868">
    <property type="entry name" value="DUF4487"/>
    <property type="match status" value="1"/>
</dbReference>
<dbReference type="PANTHER" id="PTHR36702:SF1">
    <property type="entry name" value="HOLLIDAY JUNCTION RESOLVASE"/>
    <property type="match status" value="1"/>
</dbReference>
<name>A0A835H163_9MAGN</name>
<keyword evidence="2" id="KW-1185">Reference proteome</keyword>
<proteinExistence type="predicted"/>
<protein>
    <submittedName>
        <fullName evidence="1">Uncharacterized protein</fullName>
    </submittedName>
</protein>